<dbReference type="PANTHER" id="PTHR33112">
    <property type="entry name" value="DOMAIN PROTEIN, PUTATIVE-RELATED"/>
    <property type="match status" value="1"/>
</dbReference>
<evidence type="ECO:0000313" key="3">
    <source>
        <dbReference type="Proteomes" id="UP000481861"/>
    </source>
</evidence>
<dbReference type="OrthoDB" id="3791368at2759"/>
<dbReference type="InterPro" id="IPR010730">
    <property type="entry name" value="HET"/>
</dbReference>
<accession>A0A7C8M2C2</accession>
<reference evidence="2 3" key="1">
    <citation type="submission" date="2020-01" db="EMBL/GenBank/DDBJ databases">
        <authorList>
            <consortium name="DOE Joint Genome Institute"/>
            <person name="Haridas S."/>
            <person name="Albert R."/>
            <person name="Binder M."/>
            <person name="Bloem J."/>
            <person name="Labutti K."/>
            <person name="Salamov A."/>
            <person name="Andreopoulos B."/>
            <person name="Baker S.E."/>
            <person name="Barry K."/>
            <person name="Bills G."/>
            <person name="Bluhm B.H."/>
            <person name="Cannon C."/>
            <person name="Castanera R."/>
            <person name="Culley D.E."/>
            <person name="Daum C."/>
            <person name="Ezra D."/>
            <person name="Gonzalez J.B."/>
            <person name="Henrissat B."/>
            <person name="Kuo A."/>
            <person name="Liang C."/>
            <person name="Lipzen A."/>
            <person name="Lutzoni F."/>
            <person name="Magnuson J."/>
            <person name="Mondo S."/>
            <person name="Nolan M."/>
            <person name="Ohm R."/>
            <person name="Pangilinan J."/>
            <person name="Park H.-J.H."/>
            <person name="Ramirez L."/>
            <person name="Alfaro M."/>
            <person name="Sun H."/>
            <person name="Tritt A."/>
            <person name="Yoshinaga Y."/>
            <person name="Zwiers L.-H.L."/>
            <person name="Turgeon B.G."/>
            <person name="Goodwin S.B."/>
            <person name="Spatafora J.W."/>
            <person name="Crous P.W."/>
            <person name="Grigoriev I.V."/>
        </authorList>
    </citation>
    <scope>NUCLEOTIDE SEQUENCE [LARGE SCALE GENOMIC DNA]</scope>
    <source>
        <strain evidence="2 3">CBS 611.86</strain>
    </source>
</reference>
<sequence>MASDLCSHCLKIPFALFLGISNVEYQHLQSLESLRGSAKKGCRLCKILNSHAWWPREHFRNIVPRPAITLFGQRIQDRRQITMCVGTEKEVIPYAVTSSASPRCPGNIQCIDRTANSELNVEFMRALIDDCIHSHAECAWHINDSVLPTRLLYVGSGKDDRIRVVAGSDSESFGRRYLAVSHCWGKISFDAPWRLTKSRLSKYREHIQFDELSQTFQDIVRLSWDLKEQYLWIDSLCIIQDSREDWLREAAMMAEIYSNSVCTISAASSNSHEPCFSPRTPETSNCCILQLPTDSFQGTTDITLFGGSRMRSRLGLIQDTPVAQRAWCLQERELSTRIIQFTRNQWIWSCRSKSTTEDLLHERFWNSPTMDRAYQTTSSSLLPLFGSRIFSSDAWNRLEEIQNLNFKDKKPYLDYWYKVVEAYSGCGITIPSDRLPAISGVAKRQNVFVQSNYLAGLWEDDIAHGLLWRPSRQLSQAQMRTMERLVPNIAPSWSWASLNNKIQFAKTTMDRVPYPTARDGLSSYAKALALLKPRAREFLKARDYLDVPKQKEMVVGFRSAVIDCAGGDEYGQIGLGRLSMKGRLRPAKCIRKSQATKGILKNTHLGFVATAMFSGSDDQSASVSFDVFSEGEHYDTIICLYVADDDTLPNSGLGLALVPTKSNPNDAFEFTRVGYVEGLKSDMFQLLKPLNFSLI</sequence>
<dbReference type="Proteomes" id="UP000481861">
    <property type="component" value="Unassembled WGS sequence"/>
</dbReference>
<dbReference type="Pfam" id="PF06985">
    <property type="entry name" value="HET"/>
    <property type="match status" value="1"/>
</dbReference>
<proteinExistence type="predicted"/>
<dbReference type="EMBL" id="JAADJZ010000033">
    <property type="protein sequence ID" value="KAF2865541.1"/>
    <property type="molecule type" value="Genomic_DNA"/>
</dbReference>
<dbReference type="AlphaFoldDB" id="A0A7C8M2C2"/>
<keyword evidence="3" id="KW-1185">Reference proteome</keyword>
<evidence type="ECO:0000259" key="1">
    <source>
        <dbReference type="Pfam" id="PF06985"/>
    </source>
</evidence>
<evidence type="ECO:0000313" key="2">
    <source>
        <dbReference type="EMBL" id="KAF2865541.1"/>
    </source>
</evidence>
<dbReference type="PANTHER" id="PTHR33112:SF8">
    <property type="entry name" value="HETEROKARYON INCOMPATIBILITY DOMAIN-CONTAINING PROTEIN"/>
    <property type="match status" value="1"/>
</dbReference>
<comment type="caution">
    <text evidence="2">The sequence shown here is derived from an EMBL/GenBank/DDBJ whole genome shotgun (WGS) entry which is preliminary data.</text>
</comment>
<gene>
    <name evidence="2" type="ORF">BDV95DRAFT_586626</name>
</gene>
<protein>
    <submittedName>
        <fullName evidence="2">Heterokaryon incompatibility protein-domain-containing protein</fullName>
    </submittedName>
</protein>
<feature type="domain" description="Heterokaryon incompatibility" evidence="1">
    <location>
        <begin position="177"/>
        <end position="331"/>
    </location>
</feature>
<name>A0A7C8M2C2_9PLEO</name>
<organism evidence="2 3">
    <name type="scientific">Massariosphaeria phaeospora</name>
    <dbReference type="NCBI Taxonomy" id="100035"/>
    <lineage>
        <taxon>Eukaryota</taxon>
        <taxon>Fungi</taxon>
        <taxon>Dikarya</taxon>
        <taxon>Ascomycota</taxon>
        <taxon>Pezizomycotina</taxon>
        <taxon>Dothideomycetes</taxon>
        <taxon>Pleosporomycetidae</taxon>
        <taxon>Pleosporales</taxon>
        <taxon>Pleosporales incertae sedis</taxon>
        <taxon>Massariosphaeria</taxon>
    </lineage>
</organism>